<sequence length="104" mass="11084">MLRLLYPPIGVHTGHQVAAVVRDHHVDGGVGGHNQLGHPPSERIDTVAGAGGNEHRAGQPVPQLGQHQVASDVNLVHYQQLGRRIAVMVGDHLGDHLTDRVDLG</sequence>
<organism evidence="1 2">
    <name type="scientific">Mycobacterium tuberculosis</name>
    <dbReference type="NCBI Taxonomy" id="1773"/>
    <lineage>
        <taxon>Bacteria</taxon>
        <taxon>Bacillati</taxon>
        <taxon>Actinomycetota</taxon>
        <taxon>Actinomycetes</taxon>
        <taxon>Mycobacteriales</taxon>
        <taxon>Mycobacteriaceae</taxon>
        <taxon>Mycobacterium</taxon>
        <taxon>Mycobacterium tuberculosis complex</taxon>
    </lineage>
</organism>
<evidence type="ECO:0000313" key="2">
    <source>
        <dbReference type="Proteomes" id="UP000050164"/>
    </source>
</evidence>
<dbReference type="Proteomes" id="UP000050164">
    <property type="component" value="Unassembled WGS sequence"/>
</dbReference>
<gene>
    <name evidence="1" type="ORF">ERS027659_04931</name>
</gene>
<proteinExistence type="predicted"/>
<reference evidence="1 2" key="1">
    <citation type="submission" date="2015-03" db="EMBL/GenBank/DDBJ databases">
        <authorList>
            <consortium name="Pathogen Informatics"/>
        </authorList>
    </citation>
    <scope>NUCLEOTIDE SEQUENCE [LARGE SCALE GENOMIC DNA]</scope>
    <source>
        <strain evidence="1 2">Bir 185</strain>
    </source>
</reference>
<protein>
    <submittedName>
        <fullName evidence="1">Uncharacterized protein</fullName>
    </submittedName>
</protein>
<accession>A0A655APE6</accession>
<evidence type="ECO:0000313" key="1">
    <source>
        <dbReference type="EMBL" id="CKT92095.1"/>
    </source>
</evidence>
<dbReference type="EMBL" id="CNFT01002067">
    <property type="protein sequence ID" value="CKT92095.1"/>
    <property type="molecule type" value="Genomic_DNA"/>
</dbReference>
<name>A0A655APE6_MYCTX</name>
<dbReference type="AlphaFoldDB" id="A0A655APE6"/>